<dbReference type="EMBL" id="MTKO01000013">
    <property type="protein sequence ID" value="RWX47944.1"/>
    <property type="molecule type" value="Genomic_DNA"/>
</dbReference>
<proteinExistence type="predicted"/>
<gene>
    <name evidence="1" type="ORF">H206_05477</name>
</gene>
<accession>A0A3S3R1L5</accession>
<name>A0A3S3R1L5_9BACT</name>
<dbReference type="AlphaFoldDB" id="A0A3S3R1L5"/>
<evidence type="ECO:0000313" key="1">
    <source>
        <dbReference type="EMBL" id="RWX47944.1"/>
    </source>
</evidence>
<comment type="caution">
    <text evidence="1">The sequence shown here is derived from an EMBL/GenBank/DDBJ whole genome shotgun (WGS) entry which is preliminary data.</text>
</comment>
<keyword evidence="2" id="KW-1185">Reference proteome</keyword>
<reference evidence="1 2" key="1">
    <citation type="submission" date="2017-01" db="EMBL/GenBank/DDBJ databases">
        <title>The cable genome- insights into the physiology and evolution of filamentous bacteria capable of sulfide oxidation via long distance electron transfer.</title>
        <authorList>
            <person name="Schreiber L."/>
            <person name="Bjerg J.T."/>
            <person name="Boggild A."/>
            <person name="Van De Vossenberg J."/>
            <person name="Meysman F."/>
            <person name="Nielsen L.P."/>
            <person name="Schramm A."/>
            <person name="Kjeldsen K.U."/>
        </authorList>
    </citation>
    <scope>NUCLEOTIDE SEQUENCE [LARGE SCALE GENOMIC DNA]</scope>
    <source>
        <strain evidence="1">MCF</strain>
    </source>
</reference>
<dbReference type="Proteomes" id="UP000287853">
    <property type="component" value="Unassembled WGS sequence"/>
</dbReference>
<evidence type="ECO:0000313" key="2">
    <source>
        <dbReference type="Proteomes" id="UP000287853"/>
    </source>
</evidence>
<organism evidence="1 2">
    <name type="scientific">Candidatus Electrothrix aarhusensis</name>
    <dbReference type="NCBI Taxonomy" id="1859131"/>
    <lineage>
        <taxon>Bacteria</taxon>
        <taxon>Pseudomonadati</taxon>
        <taxon>Thermodesulfobacteriota</taxon>
        <taxon>Desulfobulbia</taxon>
        <taxon>Desulfobulbales</taxon>
        <taxon>Desulfobulbaceae</taxon>
        <taxon>Candidatus Electrothrix</taxon>
    </lineage>
</organism>
<sequence length="64" mass="7496">MTTQGVLTILAKYFQTLITELTREPGANPGWARRCNRGQRSHLLECKKLPNHYKWNFTESITFK</sequence>
<protein>
    <submittedName>
        <fullName evidence="1">Uncharacterized protein</fullName>
    </submittedName>
</protein>